<evidence type="ECO:0000256" key="6">
    <source>
        <dbReference type="SAM" id="Phobius"/>
    </source>
</evidence>
<feature type="transmembrane region" description="Helical" evidence="6">
    <location>
        <begin position="776"/>
        <end position="799"/>
    </location>
</feature>
<feature type="transmembrane region" description="Helical" evidence="6">
    <location>
        <begin position="843"/>
        <end position="863"/>
    </location>
</feature>
<organism evidence="8 9">
    <name type="scientific">Tetrahymena thermophila (strain SB210)</name>
    <dbReference type="NCBI Taxonomy" id="312017"/>
    <lineage>
        <taxon>Eukaryota</taxon>
        <taxon>Sar</taxon>
        <taxon>Alveolata</taxon>
        <taxon>Ciliophora</taxon>
        <taxon>Intramacronucleata</taxon>
        <taxon>Oligohymenophorea</taxon>
        <taxon>Hymenostomatida</taxon>
        <taxon>Tetrahymenina</taxon>
        <taxon>Tetrahymenidae</taxon>
        <taxon>Tetrahymena</taxon>
    </lineage>
</organism>
<feature type="compositionally biased region" description="Polar residues" evidence="5">
    <location>
        <begin position="1022"/>
        <end position="1039"/>
    </location>
</feature>
<sequence>MILPINQLKFIQLLTIFIHHKSLINSFLIQKNKFIFVCLLFYQLILNIAWDLRNLSQQKSKVITPFSKYSTSSIYFLYGLPTNDSNIDIVICTAGLLITSTTQVFTMVNGKYDSSTAWTAFNLLETTSNLQQFGNGVSYLNGNILKIQIGSFSYSSILKYNLKNYQIQQQGSQIVGIDQNSSQIQIFSNFPTTVQWKQCNPICLTCDQTNQCTECYQSKNRILLNGTCVCQKGYYQDQNNNCVKCKPNCLECTSADVCTICDSSLNRVLNSNDCVCQQGFYEDLPNLFCFQTGQCPANCLNCDNLGKCISCDSTKHFILQNSICVCEQGYQFNQSTQNCDSICQSPCQSCIPGTNQCQTCMKDYYFLEGNCIQNCPNQYYQNQSTNTCDTCQVNGCYICQTSANVCNQCKQSYFQMSEVSCLLNCPSGYNQNNTEQKCQQCKVKGCNTCRQSINSCDQCQNGLYLLNNQCYSQCPSGFATQTVNGVQLCQDALTYYDVYQEKDNQININFKSNGNIDIDLLLQNLNVYIPDISYSINKQINNSTSILATVILAKEINQILPSNVTFSNSQNLNLAYSSKQIQLKLVNQLSGSNKIAAQAISTTAQATSKVTQAAIIPLQLSGNFRFIASLVDISQIIYVMYFLQIDIPLNLQGFFEGLEEVKVPFVNFFGQLQKSNKIIYNAPEKFEEQDIQGFFLDNFGDNMSYALLIIGIHLFVKFIVRNVILKRYEQSLSKISRSVLNPKFYLDLLWSMFQELSIAVFLQIQVIQNVKYVQEVINYIFFGIGFVAILIPFILMYMIRKEKYDWITEPLSEEVNNKFYIIFLYIRKMYIVMTITLVQNAPLAQIILISLYHLVTLVFIYKVKPYKEKSDNVRHFMQTFLFLLSTLLLIFFLQNNPQNNESIGFGWFVISMFACIILIDFIFFLKETFKSVIENLKKLKEKLSSIIDFYITKKNSKLEEMQVSETYIGNSEKKQKNLPEIQINGQKASNIKVNRYNFLSDVNAKNNNNNNTGAGSDEHSPISIQQQGITQGKPTTMINSDKLSSNDINMEIDSSSHTKDLNIDEVVSSIKIPSKDYQKSNFLSLVNSQQKLTCSTQQLNTNTNETYTPQSTQYNLQKKNTLKHISDSQISNPSIFKKQ</sequence>
<reference evidence="9" key="1">
    <citation type="journal article" date="2006" name="PLoS Biol.">
        <title>Macronuclear genome sequence of the ciliate Tetrahymena thermophila, a model eukaryote.</title>
        <authorList>
            <person name="Eisen J.A."/>
            <person name="Coyne R.S."/>
            <person name="Wu M."/>
            <person name="Wu D."/>
            <person name="Thiagarajan M."/>
            <person name="Wortman J.R."/>
            <person name="Badger J.H."/>
            <person name="Ren Q."/>
            <person name="Amedeo P."/>
            <person name="Jones K.M."/>
            <person name="Tallon L.J."/>
            <person name="Delcher A.L."/>
            <person name="Salzberg S.L."/>
            <person name="Silva J.C."/>
            <person name="Haas B.J."/>
            <person name="Majoros W.H."/>
            <person name="Farzad M."/>
            <person name="Carlton J.M."/>
            <person name="Smith R.K. Jr."/>
            <person name="Garg J."/>
            <person name="Pearlman R.E."/>
            <person name="Karrer K.M."/>
            <person name="Sun L."/>
            <person name="Manning G."/>
            <person name="Elde N.C."/>
            <person name="Turkewitz A.P."/>
            <person name="Asai D.J."/>
            <person name="Wilkes D.E."/>
            <person name="Wang Y."/>
            <person name="Cai H."/>
            <person name="Collins K."/>
            <person name="Stewart B.A."/>
            <person name="Lee S.R."/>
            <person name="Wilamowska K."/>
            <person name="Weinberg Z."/>
            <person name="Ruzzo W.L."/>
            <person name="Wloga D."/>
            <person name="Gaertig J."/>
            <person name="Frankel J."/>
            <person name="Tsao C.-C."/>
            <person name="Gorovsky M.A."/>
            <person name="Keeling P.J."/>
            <person name="Waller R.F."/>
            <person name="Patron N.J."/>
            <person name="Cherry J.M."/>
            <person name="Stover N.A."/>
            <person name="Krieger C.J."/>
            <person name="del Toro C."/>
            <person name="Ryder H.F."/>
            <person name="Williamson S.C."/>
            <person name="Barbeau R.A."/>
            <person name="Hamilton E.P."/>
            <person name="Orias E."/>
        </authorList>
    </citation>
    <scope>NUCLEOTIDE SEQUENCE [LARGE SCALE GENOMIC DNA]</scope>
    <source>
        <strain evidence="9">SB210</strain>
    </source>
</reference>
<dbReference type="HOGENOM" id="CLU_304314_0_0_1"/>
<dbReference type="Pfam" id="PF15913">
    <property type="entry name" value="Furin-like_2"/>
    <property type="match status" value="1"/>
</dbReference>
<protein>
    <submittedName>
        <fullName evidence="8">Transmembrane protein, putative</fullName>
    </submittedName>
</protein>
<feature type="domain" description="EGF-like" evidence="7">
    <location>
        <begin position="294"/>
        <end position="340"/>
    </location>
</feature>
<dbReference type="AlphaFoldDB" id="Q23A09"/>
<evidence type="ECO:0000313" key="8">
    <source>
        <dbReference type="EMBL" id="EAR93354.2"/>
    </source>
</evidence>
<feature type="domain" description="EGF-like" evidence="7">
    <location>
        <begin position="398"/>
        <end position="439"/>
    </location>
</feature>
<feature type="transmembrane region" description="Helical" evidence="6">
    <location>
        <begin position="744"/>
        <end position="764"/>
    </location>
</feature>
<keyword evidence="4" id="KW-0325">Glycoprotein</keyword>
<dbReference type="GeneID" id="7827013"/>
<accession>Q23A09</accession>
<feature type="domain" description="EGF-like" evidence="7">
    <location>
        <begin position="205"/>
        <end position="243"/>
    </location>
</feature>
<feature type="domain" description="EGF-like" evidence="7">
    <location>
        <begin position="251"/>
        <end position="290"/>
    </location>
</feature>
<feature type="transmembrane region" description="Helical" evidence="6">
    <location>
        <begin position="703"/>
        <end position="724"/>
    </location>
</feature>
<feature type="transmembrane region" description="Helical" evidence="6">
    <location>
        <begin position="819"/>
        <end position="837"/>
    </location>
</feature>
<keyword evidence="9" id="KW-1185">Reference proteome</keyword>
<feature type="transmembrane region" description="Helical" evidence="6">
    <location>
        <begin position="875"/>
        <end position="893"/>
    </location>
</feature>
<dbReference type="PANTHER" id="PTHR23275">
    <property type="entry name" value="CABRIOLET.-RELATED"/>
    <property type="match status" value="1"/>
</dbReference>
<dbReference type="InterPro" id="IPR000742">
    <property type="entry name" value="EGF"/>
</dbReference>
<evidence type="ECO:0000256" key="1">
    <source>
        <dbReference type="ARBA" id="ARBA00004613"/>
    </source>
</evidence>
<dbReference type="PANTHER" id="PTHR23275:SF100">
    <property type="entry name" value="EGF-LIKE DOMAIN-CONTAINING PROTEIN"/>
    <property type="match status" value="1"/>
</dbReference>
<dbReference type="Gene3D" id="2.10.220.10">
    <property type="entry name" value="Hormone Receptor, Insulin-like Growth Factor Receptor 1, Chain A, domain 2"/>
    <property type="match status" value="4"/>
</dbReference>
<proteinExistence type="predicted"/>
<feature type="region of interest" description="Disordered" evidence="5">
    <location>
        <begin position="1004"/>
        <end position="1039"/>
    </location>
</feature>
<dbReference type="CDD" id="cd19941">
    <property type="entry name" value="TIL"/>
    <property type="match status" value="1"/>
</dbReference>
<evidence type="ECO:0000256" key="5">
    <source>
        <dbReference type="SAM" id="MobiDB-lite"/>
    </source>
</evidence>
<dbReference type="InterPro" id="IPR009030">
    <property type="entry name" value="Growth_fac_rcpt_cys_sf"/>
</dbReference>
<dbReference type="GO" id="GO:0005576">
    <property type="term" value="C:extracellular region"/>
    <property type="evidence" value="ECO:0007669"/>
    <property type="project" value="UniProtKB-SubCell"/>
</dbReference>
<keyword evidence="6 8" id="KW-0812">Transmembrane</keyword>
<comment type="subcellular location">
    <subcellularLocation>
        <location evidence="1">Secreted</location>
    </subcellularLocation>
</comment>
<dbReference type="SMART" id="SM00261">
    <property type="entry name" value="FU"/>
    <property type="match status" value="6"/>
</dbReference>
<dbReference type="SUPFAM" id="SSF57184">
    <property type="entry name" value="Growth factor receptor domain"/>
    <property type="match status" value="3"/>
</dbReference>
<keyword evidence="3" id="KW-0732">Signal</keyword>
<evidence type="ECO:0000256" key="3">
    <source>
        <dbReference type="ARBA" id="ARBA00022729"/>
    </source>
</evidence>
<dbReference type="InParanoid" id="Q23A09"/>
<dbReference type="InterPro" id="IPR043601">
    <property type="entry name" value="Rspo_Fu-CRD_dom"/>
</dbReference>
<feature type="domain" description="EGF-like" evidence="7">
    <location>
        <begin position="342"/>
        <end position="372"/>
    </location>
</feature>
<gene>
    <name evidence="8" type="ORF">TTHERM_00884680</name>
</gene>
<dbReference type="Proteomes" id="UP000009168">
    <property type="component" value="Unassembled WGS sequence"/>
</dbReference>
<dbReference type="CDD" id="cd00064">
    <property type="entry name" value="FU"/>
    <property type="match status" value="2"/>
</dbReference>
<dbReference type="InterPro" id="IPR052798">
    <property type="entry name" value="Giardia_VSA"/>
</dbReference>
<evidence type="ECO:0000259" key="7">
    <source>
        <dbReference type="SMART" id="SM00181"/>
    </source>
</evidence>
<dbReference type="OrthoDB" id="286906at2759"/>
<feature type="domain" description="EGF-like" evidence="7">
    <location>
        <begin position="448"/>
        <end position="490"/>
    </location>
</feature>
<keyword evidence="6" id="KW-0472">Membrane</keyword>
<dbReference type="SMART" id="SM00181">
    <property type="entry name" value="EGF"/>
    <property type="match status" value="6"/>
</dbReference>
<dbReference type="InterPro" id="IPR006212">
    <property type="entry name" value="Furin_repeat"/>
</dbReference>
<evidence type="ECO:0000256" key="4">
    <source>
        <dbReference type="ARBA" id="ARBA00023180"/>
    </source>
</evidence>
<keyword evidence="2" id="KW-0964">Secreted</keyword>
<dbReference type="KEGG" id="tet:TTHERM_00884680"/>
<dbReference type="eggNOG" id="KOG3525">
    <property type="taxonomic scope" value="Eukaryota"/>
</dbReference>
<evidence type="ECO:0000256" key="2">
    <source>
        <dbReference type="ARBA" id="ARBA00022525"/>
    </source>
</evidence>
<evidence type="ECO:0000313" key="9">
    <source>
        <dbReference type="Proteomes" id="UP000009168"/>
    </source>
</evidence>
<feature type="transmembrane region" description="Helical" evidence="6">
    <location>
        <begin position="905"/>
        <end position="925"/>
    </location>
</feature>
<name>Q23A09_TETTS</name>
<keyword evidence="6" id="KW-1133">Transmembrane helix</keyword>
<dbReference type="EMBL" id="GG662856">
    <property type="protein sequence ID" value="EAR93354.2"/>
    <property type="molecule type" value="Genomic_DNA"/>
</dbReference>
<dbReference type="RefSeq" id="XP_001013599.2">
    <property type="nucleotide sequence ID" value="XM_001013599.2"/>
</dbReference>